<reference evidence="2 3" key="1">
    <citation type="submission" date="2019-10" db="EMBL/GenBank/DDBJ databases">
        <title>Muricauda olearia CL-SS4 JCM15563 genome.</title>
        <authorList>
            <person name="Liu L."/>
        </authorList>
    </citation>
    <scope>NUCLEOTIDE SEQUENCE [LARGE SCALE GENOMIC DNA]</scope>
    <source>
        <strain evidence="2 3">CL-SS4</strain>
    </source>
</reference>
<gene>
    <name evidence="2" type="ORF">F8C76_03010</name>
</gene>
<feature type="domain" description="Glycosyl transferase family 1" evidence="1">
    <location>
        <begin position="193"/>
        <end position="348"/>
    </location>
</feature>
<proteinExistence type="predicted"/>
<evidence type="ECO:0000259" key="1">
    <source>
        <dbReference type="Pfam" id="PF00534"/>
    </source>
</evidence>
<sequence>MVVHSNSNMKKIGFVIGSMSHGGAERVISILSNLLSQKYCITIITFKESPSFYPLNKSVLLKSCKIKDMDRLKGPIGSIRLNYKIARNITSIVKEEKIDLLIGFITSSNVMSIIAARLNRIPCIICERNNPKKEYLSFFWRMSRMLFYPLANVLTVQTVAVKEYYLAKKLNSNILVLKNPISPELSQLVDHTPNRKNIILSVGRLDTNKNQKSIIEAFSNLKDPSWSLLLIGDGGMKKELEAMISRMGQTERIQIISGVKDIHNYYNKAKIFVFASNSEGFPNALLEAMHFGLACISTDCDYGPRELIENMRNGILISTNELDELTKSTIELSGNQQLIASLGNNAQRESEKYKAENVISEWEKTINKLLN</sequence>
<dbReference type="Proteomes" id="UP000429785">
    <property type="component" value="Unassembled WGS sequence"/>
</dbReference>
<dbReference type="PANTHER" id="PTHR12526">
    <property type="entry name" value="GLYCOSYLTRANSFERASE"/>
    <property type="match status" value="1"/>
</dbReference>
<dbReference type="Pfam" id="PF00534">
    <property type="entry name" value="Glycos_transf_1"/>
    <property type="match status" value="1"/>
</dbReference>
<comment type="caution">
    <text evidence="2">The sequence shown here is derived from an EMBL/GenBank/DDBJ whole genome shotgun (WGS) entry which is preliminary data.</text>
</comment>
<dbReference type="EMBL" id="WELG01000001">
    <property type="protein sequence ID" value="KAB7530492.1"/>
    <property type="molecule type" value="Genomic_DNA"/>
</dbReference>
<dbReference type="OrthoDB" id="9801609at2"/>
<keyword evidence="2" id="KW-0808">Transferase</keyword>
<name>A0A6I1E1J8_9FLAO</name>
<dbReference type="Gene3D" id="3.40.50.2000">
    <property type="entry name" value="Glycogen Phosphorylase B"/>
    <property type="match status" value="2"/>
</dbReference>
<dbReference type="SUPFAM" id="SSF53756">
    <property type="entry name" value="UDP-Glycosyltransferase/glycogen phosphorylase"/>
    <property type="match status" value="1"/>
</dbReference>
<evidence type="ECO:0000313" key="3">
    <source>
        <dbReference type="Proteomes" id="UP000429785"/>
    </source>
</evidence>
<protein>
    <submittedName>
        <fullName evidence="2">Glycosyltransferase</fullName>
    </submittedName>
</protein>
<dbReference type="GO" id="GO:0016757">
    <property type="term" value="F:glycosyltransferase activity"/>
    <property type="evidence" value="ECO:0007669"/>
    <property type="project" value="InterPro"/>
</dbReference>
<accession>A0A6I1E1J8</accession>
<dbReference type="AlphaFoldDB" id="A0A6I1E1J8"/>
<evidence type="ECO:0000313" key="2">
    <source>
        <dbReference type="EMBL" id="KAB7530492.1"/>
    </source>
</evidence>
<dbReference type="PANTHER" id="PTHR12526:SF630">
    <property type="entry name" value="GLYCOSYLTRANSFERASE"/>
    <property type="match status" value="1"/>
</dbReference>
<organism evidence="2 3">
    <name type="scientific">Flagellimonas olearia</name>
    <dbReference type="NCBI Taxonomy" id="552546"/>
    <lineage>
        <taxon>Bacteria</taxon>
        <taxon>Pseudomonadati</taxon>
        <taxon>Bacteroidota</taxon>
        <taxon>Flavobacteriia</taxon>
        <taxon>Flavobacteriales</taxon>
        <taxon>Flavobacteriaceae</taxon>
        <taxon>Flagellimonas</taxon>
    </lineage>
</organism>
<dbReference type="InterPro" id="IPR001296">
    <property type="entry name" value="Glyco_trans_1"/>
</dbReference>